<keyword evidence="5 8" id="KW-0378">Hydrolase</keyword>
<dbReference type="Proteomes" id="UP001184230">
    <property type="component" value="Unassembled WGS sequence"/>
</dbReference>
<keyword evidence="9" id="KW-1185">Reference proteome</keyword>
<dbReference type="Pfam" id="PF07519">
    <property type="entry name" value="Tannase"/>
    <property type="match status" value="1"/>
</dbReference>
<keyword evidence="6" id="KW-0106">Calcium</keyword>
<dbReference type="EC" id="3.1.1.73" evidence="8"/>
<comment type="similarity">
    <text evidence="1">Belongs to the tannase family.</text>
</comment>
<gene>
    <name evidence="8" type="ORF">J2739_004357</name>
</gene>
<dbReference type="InterPro" id="IPR011118">
    <property type="entry name" value="Tannase/feruloyl_esterase"/>
</dbReference>
<evidence type="ECO:0000256" key="7">
    <source>
        <dbReference type="ARBA" id="ARBA00023157"/>
    </source>
</evidence>
<dbReference type="RefSeq" id="WP_309905473.1">
    <property type="nucleotide sequence ID" value="NZ_JAVDRF010000011.1"/>
</dbReference>
<dbReference type="PANTHER" id="PTHR33938">
    <property type="entry name" value="FERULOYL ESTERASE B-RELATED"/>
    <property type="match status" value="1"/>
</dbReference>
<evidence type="ECO:0000256" key="4">
    <source>
        <dbReference type="ARBA" id="ARBA00022729"/>
    </source>
</evidence>
<evidence type="ECO:0000313" key="8">
    <source>
        <dbReference type="EMBL" id="MDR6538564.1"/>
    </source>
</evidence>
<protein>
    <submittedName>
        <fullName evidence="8">Feruloyl esterase</fullName>
        <ecNumber evidence="8">3.1.1.73</ecNumber>
    </submittedName>
</protein>
<evidence type="ECO:0000256" key="2">
    <source>
        <dbReference type="ARBA" id="ARBA00022487"/>
    </source>
</evidence>
<name>A0ABU1NJC6_9BURK</name>
<dbReference type="EMBL" id="JAVDRF010000011">
    <property type="protein sequence ID" value="MDR6538564.1"/>
    <property type="molecule type" value="Genomic_DNA"/>
</dbReference>
<comment type="caution">
    <text evidence="8">The sequence shown here is derived from an EMBL/GenBank/DDBJ whole genome shotgun (WGS) entry which is preliminary data.</text>
</comment>
<evidence type="ECO:0000256" key="3">
    <source>
        <dbReference type="ARBA" id="ARBA00022723"/>
    </source>
</evidence>
<dbReference type="InterPro" id="IPR029058">
    <property type="entry name" value="AB_hydrolase_fold"/>
</dbReference>
<keyword evidence="7" id="KW-1015">Disulfide bond</keyword>
<keyword evidence="2" id="KW-0719">Serine esterase</keyword>
<keyword evidence="4" id="KW-0732">Signal</keyword>
<keyword evidence="3" id="KW-0479">Metal-binding</keyword>
<evidence type="ECO:0000313" key="9">
    <source>
        <dbReference type="Proteomes" id="UP001184230"/>
    </source>
</evidence>
<organism evidence="8 9">
    <name type="scientific">Variovorax soli</name>
    <dbReference type="NCBI Taxonomy" id="376815"/>
    <lineage>
        <taxon>Bacteria</taxon>
        <taxon>Pseudomonadati</taxon>
        <taxon>Pseudomonadota</taxon>
        <taxon>Betaproteobacteria</taxon>
        <taxon>Burkholderiales</taxon>
        <taxon>Comamonadaceae</taxon>
        <taxon>Variovorax</taxon>
    </lineage>
</organism>
<evidence type="ECO:0000256" key="6">
    <source>
        <dbReference type="ARBA" id="ARBA00022837"/>
    </source>
</evidence>
<dbReference type="PROSITE" id="PS51257">
    <property type="entry name" value="PROKAR_LIPOPROTEIN"/>
    <property type="match status" value="1"/>
</dbReference>
<reference evidence="8 9" key="1">
    <citation type="submission" date="2023-07" db="EMBL/GenBank/DDBJ databases">
        <title>Sorghum-associated microbial communities from plants grown in Nebraska, USA.</title>
        <authorList>
            <person name="Schachtman D."/>
        </authorList>
    </citation>
    <scope>NUCLEOTIDE SEQUENCE [LARGE SCALE GENOMIC DNA]</scope>
    <source>
        <strain evidence="8 9">DS1781</strain>
    </source>
</reference>
<dbReference type="SUPFAM" id="SSF53474">
    <property type="entry name" value="alpha/beta-Hydrolases"/>
    <property type="match status" value="1"/>
</dbReference>
<evidence type="ECO:0000256" key="1">
    <source>
        <dbReference type="ARBA" id="ARBA00006249"/>
    </source>
</evidence>
<dbReference type="PANTHER" id="PTHR33938:SF15">
    <property type="entry name" value="FERULOYL ESTERASE B-RELATED"/>
    <property type="match status" value="1"/>
</dbReference>
<accession>A0ABU1NJC6</accession>
<evidence type="ECO:0000256" key="5">
    <source>
        <dbReference type="ARBA" id="ARBA00022801"/>
    </source>
</evidence>
<sequence>MKTHQHWLPVAVLAGLLASGCGGGGHNAPPFIIGGTAPPPVGTPPPATAAPLACDDTLKANFKPDANTSVVAVRSFKKGDPLLLSGSATSTTAMAANDVCMVKLNVGPGNAGPDGAPSTSPGIGIEIWLPSKTAWNSRVHALGGGGWQGGPAGSATAIASTAAADVAGKEGAVSSTTDTGHASLAGGSFAMNPDGTINQTLWTDFASRGIHEQAVKTKALATAYYGTAPKYSYWDGGSTGGRQGLNLAQNNPTDFDGIIANYPAINWSRFITGELYPQIVFQRDLGGVAPTKAQQDLVSNAAIAACDVVGGQHLGYVLDPASCAYDPTTDPTVLCPSDGGTNGTSACVTNAQATAINKVWYGMTGDGSVPAPATDNGWSEASSAVLLGSGIHRWYGQARGTSLYGAFFSVFGLNGLTSPNGAFPIASDQVALELQNPTIADPTFVNATGNGQSLWKQLSYAQLSNAYDRGVALQPQFGNINTDNPDLSAFKNRGGKMMTWHGLADELIMPQGSVNYYHSVVGKMGGLSNVQSFYRLYLVPGAGHGDPNGTSNPGAEIPFFTPTQFYDALTAWVEKGTPPDALTLQALSSTATKTRPICVYPKKIAYTSGNVDSATSYTCS</sequence>
<dbReference type="GO" id="GO:0030600">
    <property type="term" value="F:feruloyl esterase activity"/>
    <property type="evidence" value="ECO:0007669"/>
    <property type="project" value="UniProtKB-EC"/>
</dbReference>
<proteinExistence type="inferred from homology"/>